<dbReference type="EMBL" id="CM046109">
    <property type="protein sequence ID" value="KAI8441786.1"/>
    <property type="molecule type" value="Genomic_DNA"/>
</dbReference>
<reference evidence="1 2" key="1">
    <citation type="journal article" date="2022" name="Genome Biol. Evol.">
        <title>The Spruce Budworm Genome: Reconstructing the Evolutionary History of Antifreeze Proteins.</title>
        <authorList>
            <person name="Beliveau C."/>
            <person name="Gagne P."/>
            <person name="Picq S."/>
            <person name="Vernygora O."/>
            <person name="Keeling C.I."/>
            <person name="Pinkney K."/>
            <person name="Doucet D."/>
            <person name="Wen F."/>
            <person name="Johnston J.S."/>
            <person name="Maaroufi H."/>
            <person name="Boyle B."/>
            <person name="Laroche J."/>
            <person name="Dewar K."/>
            <person name="Juretic N."/>
            <person name="Blackburn G."/>
            <person name="Nisole A."/>
            <person name="Brunet B."/>
            <person name="Brandao M."/>
            <person name="Lumley L."/>
            <person name="Duan J."/>
            <person name="Quan G."/>
            <person name="Lucarotti C.J."/>
            <person name="Roe A.D."/>
            <person name="Sperling F.A.H."/>
            <person name="Levesque R.C."/>
            <person name="Cusson M."/>
        </authorList>
    </citation>
    <scope>NUCLEOTIDE SEQUENCE [LARGE SCALE GENOMIC DNA]</scope>
    <source>
        <strain evidence="1">Glfc:IPQL:Cfum</strain>
    </source>
</reference>
<dbReference type="Proteomes" id="UP001064048">
    <property type="component" value="Chromosome 9"/>
</dbReference>
<gene>
    <name evidence="1" type="ORF">MSG28_005472</name>
</gene>
<comment type="caution">
    <text evidence="1">The sequence shown here is derived from an EMBL/GenBank/DDBJ whole genome shotgun (WGS) entry which is preliminary data.</text>
</comment>
<accession>A0ACC0L014</accession>
<evidence type="ECO:0000313" key="1">
    <source>
        <dbReference type="EMBL" id="KAI8441786.1"/>
    </source>
</evidence>
<organism evidence="1 2">
    <name type="scientific">Choristoneura fumiferana</name>
    <name type="common">Spruce budworm moth</name>
    <name type="synonym">Archips fumiferana</name>
    <dbReference type="NCBI Taxonomy" id="7141"/>
    <lineage>
        <taxon>Eukaryota</taxon>
        <taxon>Metazoa</taxon>
        <taxon>Ecdysozoa</taxon>
        <taxon>Arthropoda</taxon>
        <taxon>Hexapoda</taxon>
        <taxon>Insecta</taxon>
        <taxon>Pterygota</taxon>
        <taxon>Neoptera</taxon>
        <taxon>Endopterygota</taxon>
        <taxon>Lepidoptera</taxon>
        <taxon>Glossata</taxon>
        <taxon>Ditrysia</taxon>
        <taxon>Tortricoidea</taxon>
        <taxon>Tortricidae</taxon>
        <taxon>Tortricinae</taxon>
        <taxon>Choristoneura</taxon>
    </lineage>
</organism>
<evidence type="ECO:0000313" key="2">
    <source>
        <dbReference type="Proteomes" id="UP001064048"/>
    </source>
</evidence>
<name>A0ACC0L014_CHOFU</name>
<sequence length="530" mass="59294">MENWRKLRKDFRFAIVGIQVSRIKKRKSAAPTLQVRRLVLLFGQPRVERILRKRLLAQRSQKEDGVNGVTEKSFTKYLFPMYPELAHQFYAYVHRVGKCKNKHIPLAVFRAQCERVLALLDDAAIIETYVRMFSVEEEEGSVSPAALRSLLYTSYKLSMDHYPDGPQTCLAINKVLNSVVNGCFNKKDSHSVGFVVRWLDQHCHRLIFPVHRYCVHMLATRHRDISAHVESDGSGAGLELATPVLERARAGGGDLLPASGAWLLAGTAPPLYSRPLQPPAPPPPHTSVRARAGGGTLASTAWLARLVCALPSHWVPLYASREHGLGANRFLHHTLHYRGPTLVVVAAGGGDDLVVVVACPQEWRETHTYWGGPDCALFQLFPTFLVVEQAAKMLYLNTSIRGYPLGLRAGSDPRKPLLAIDDGFDKMTFNSVPYTLGAIEVWGCGDQASRESQMEVKKWQVKEAERQRQERATQQLHRMVALSSRSNDPPLGTVSCVVFQVKLSAADWIEHPDRYLLELAGRPQYNNSAK</sequence>
<proteinExistence type="predicted"/>
<protein>
    <submittedName>
        <fullName evidence="1">Uncharacterized protein</fullName>
    </submittedName>
</protein>
<keyword evidence="2" id="KW-1185">Reference proteome</keyword>